<evidence type="ECO:0000313" key="14">
    <source>
        <dbReference type="EMBL" id="NWU58831.1"/>
    </source>
</evidence>
<name>A0A7K5Y0K5_9CHAR</name>
<evidence type="ECO:0000256" key="6">
    <source>
        <dbReference type="ARBA" id="ARBA00022553"/>
    </source>
</evidence>
<protein>
    <recommendedName>
        <fullName evidence="5 12">Guanine deaminase</fullName>
        <shortName evidence="12">Guanase</shortName>
        <ecNumber evidence="4 12">3.5.4.3</ecNumber>
    </recommendedName>
    <alternativeName>
        <fullName evidence="11 12">Guanine aminohydrolase</fullName>
    </alternativeName>
</protein>
<keyword evidence="15" id="KW-1185">Reference proteome</keyword>
<dbReference type="EMBL" id="VYZM01021900">
    <property type="protein sequence ID" value="NWU58831.1"/>
    <property type="molecule type" value="Genomic_DNA"/>
</dbReference>
<feature type="non-terminal residue" evidence="14">
    <location>
        <position position="1"/>
    </location>
</feature>
<dbReference type="SUPFAM" id="SSF51338">
    <property type="entry name" value="Composite domain of metallo-dependent hydrolases"/>
    <property type="match status" value="1"/>
</dbReference>
<comment type="similarity">
    <text evidence="2 12">Belongs to the metallo-dependent hydrolases superfamily. ATZ/TRZ family.</text>
</comment>
<evidence type="ECO:0000256" key="3">
    <source>
        <dbReference type="ARBA" id="ARBA00011738"/>
    </source>
</evidence>
<comment type="cofactor">
    <cofactor evidence="12">
        <name>Zn(2+)</name>
        <dbReference type="ChEBI" id="CHEBI:29105"/>
    </cofactor>
    <text evidence="12">Binds 1 zinc ion per subunit.</text>
</comment>
<organism evidence="14 15">
    <name type="scientific">Dromas ardeola</name>
    <dbReference type="NCBI Taxonomy" id="458190"/>
    <lineage>
        <taxon>Eukaryota</taxon>
        <taxon>Metazoa</taxon>
        <taxon>Chordata</taxon>
        <taxon>Craniata</taxon>
        <taxon>Vertebrata</taxon>
        <taxon>Euteleostomi</taxon>
        <taxon>Archelosauria</taxon>
        <taxon>Archosauria</taxon>
        <taxon>Dinosauria</taxon>
        <taxon>Saurischia</taxon>
        <taxon>Theropoda</taxon>
        <taxon>Coelurosauria</taxon>
        <taxon>Aves</taxon>
        <taxon>Neognathae</taxon>
        <taxon>Neoaves</taxon>
        <taxon>Charadriiformes</taxon>
        <taxon>Dromadidae</taxon>
        <taxon>Dromas</taxon>
    </lineage>
</organism>
<dbReference type="FunFam" id="3.20.20.140:FF:000021">
    <property type="entry name" value="Guanine deaminase"/>
    <property type="match status" value="1"/>
</dbReference>
<reference evidence="14 15" key="1">
    <citation type="submission" date="2019-09" db="EMBL/GenBank/DDBJ databases">
        <title>Bird 10,000 Genomes (B10K) Project - Family phase.</title>
        <authorList>
            <person name="Zhang G."/>
        </authorList>
    </citation>
    <scope>NUCLEOTIDE SEQUENCE [LARGE SCALE GENOMIC DNA]</scope>
    <source>
        <strain evidence="14">B10K-DU-012-55</strain>
        <tissue evidence="14">Muscle</tissue>
    </source>
</reference>
<evidence type="ECO:0000256" key="7">
    <source>
        <dbReference type="ARBA" id="ARBA00022723"/>
    </source>
</evidence>
<dbReference type="Gene3D" id="2.30.40.10">
    <property type="entry name" value="Urease, subunit C, domain 1"/>
    <property type="match status" value="1"/>
</dbReference>
<dbReference type="NCBIfam" id="TIGR02967">
    <property type="entry name" value="guan_deamin"/>
    <property type="match status" value="1"/>
</dbReference>
<dbReference type="Proteomes" id="UP000586671">
    <property type="component" value="Unassembled WGS sequence"/>
</dbReference>
<evidence type="ECO:0000256" key="12">
    <source>
        <dbReference type="RuleBase" id="RU366009"/>
    </source>
</evidence>
<dbReference type="InterPro" id="IPR014311">
    <property type="entry name" value="Guanine_deaminase"/>
</dbReference>
<dbReference type="Gene3D" id="3.20.20.140">
    <property type="entry name" value="Metal-dependent hydrolases"/>
    <property type="match status" value="1"/>
</dbReference>
<comment type="function">
    <text evidence="10 12">Catalyzes the hydrolytic deamination of guanine, producing xanthine and ammonia.</text>
</comment>
<evidence type="ECO:0000256" key="1">
    <source>
        <dbReference type="ARBA" id="ARBA00004984"/>
    </source>
</evidence>
<keyword evidence="6" id="KW-0597">Phosphoprotein</keyword>
<keyword evidence="8 12" id="KW-0378">Hydrolase</keyword>
<proteinExistence type="inferred from homology"/>
<dbReference type="UniPathway" id="UPA00603">
    <property type="reaction ID" value="UER00660"/>
</dbReference>
<comment type="caution">
    <text evidence="14">The sequence shown here is derived from an EMBL/GenBank/DDBJ whole genome shotgun (WGS) entry which is preliminary data.</text>
</comment>
<evidence type="ECO:0000256" key="11">
    <source>
        <dbReference type="ARBA" id="ARBA00083147"/>
    </source>
</evidence>
<evidence type="ECO:0000256" key="8">
    <source>
        <dbReference type="ARBA" id="ARBA00022801"/>
    </source>
</evidence>
<feature type="non-terminal residue" evidence="14">
    <location>
        <position position="454"/>
    </location>
</feature>
<dbReference type="InterPro" id="IPR032466">
    <property type="entry name" value="Metal_Hydrolase"/>
</dbReference>
<feature type="domain" description="Amidohydrolase-related" evidence="13">
    <location>
        <begin position="74"/>
        <end position="447"/>
    </location>
</feature>
<evidence type="ECO:0000256" key="2">
    <source>
        <dbReference type="ARBA" id="ARBA00006745"/>
    </source>
</evidence>
<dbReference type="PANTHER" id="PTHR11271:SF6">
    <property type="entry name" value="GUANINE DEAMINASE"/>
    <property type="match status" value="1"/>
</dbReference>
<evidence type="ECO:0000259" key="13">
    <source>
        <dbReference type="Pfam" id="PF01979"/>
    </source>
</evidence>
<accession>A0A7K5Y0K5</accession>
<comment type="pathway">
    <text evidence="1 12">Purine metabolism; guanine degradation; xanthine from guanine: step 1/1.</text>
</comment>
<comment type="subunit">
    <text evidence="3">Homodimer.</text>
</comment>
<evidence type="ECO:0000256" key="5">
    <source>
        <dbReference type="ARBA" id="ARBA00014514"/>
    </source>
</evidence>
<gene>
    <name evidence="14" type="primary">Gda</name>
    <name evidence="14" type="ORF">DROARD_R14305</name>
</gene>
<evidence type="ECO:0000313" key="15">
    <source>
        <dbReference type="Proteomes" id="UP000586671"/>
    </source>
</evidence>
<dbReference type="AlphaFoldDB" id="A0A7K5Y0K5"/>
<dbReference type="GO" id="GO:0005829">
    <property type="term" value="C:cytosol"/>
    <property type="evidence" value="ECO:0007669"/>
    <property type="project" value="TreeGrafter"/>
</dbReference>
<keyword evidence="9 12" id="KW-0862">Zinc</keyword>
<dbReference type="Pfam" id="PF01979">
    <property type="entry name" value="Amidohydro_1"/>
    <property type="match status" value="1"/>
</dbReference>
<dbReference type="SUPFAM" id="SSF51556">
    <property type="entry name" value="Metallo-dependent hydrolases"/>
    <property type="match status" value="1"/>
</dbReference>
<dbReference type="EC" id="3.5.4.3" evidence="4 12"/>
<dbReference type="InterPro" id="IPR011059">
    <property type="entry name" value="Metal-dep_hydrolase_composite"/>
</dbReference>
<sequence length="454" mass="50229">MGSPQRTPLAHVFRGTFVHSSASAPMEILHGHLLGVDDSGTIVFLEKTDQQEQLAKKWGFKTSDIRELSNHEFFMPGMVDTHIHAPQYSFTGTRVDLPLLQWLTTYTFPTEAKYIDSDFAEEVYTRVVRRTLKNGTTTACYFATIYTDTSLLLAEIIDKFGQRAFVGKVCMDMNDTVPQYKEITADSVQETERVQPVITPRFGPSCTEDLLSALGDLAQARDLHVQSHISENEEEVKLVENMFPAYQNYTELYDKNKLLTSKTVMAHACYLSEEELKLFSLRGAAISHCPNSNFSLRSGVLNVQKVLKHNVKLGLGTDVAGGYSASMLDAIRKTMMASNSLQINKVNETGLTLDEAFQLATLGGSQALGLDDVIGNFEVGKEFDALLINTKASDSPFDLFSADNFEVIGTGLMIQKITGNDVGKVRDRARIGDDRNISEVYVAGKQVVPFSSSV</sequence>
<evidence type="ECO:0000256" key="10">
    <source>
        <dbReference type="ARBA" id="ARBA00056079"/>
    </source>
</evidence>
<comment type="catalytic activity">
    <reaction evidence="12">
        <text>guanine + H2O + H(+) = xanthine + NH4(+)</text>
        <dbReference type="Rhea" id="RHEA:14665"/>
        <dbReference type="ChEBI" id="CHEBI:15377"/>
        <dbReference type="ChEBI" id="CHEBI:15378"/>
        <dbReference type="ChEBI" id="CHEBI:16235"/>
        <dbReference type="ChEBI" id="CHEBI:17712"/>
        <dbReference type="ChEBI" id="CHEBI:28938"/>
        <dbReference type="EC" id="3.5.4.3"/>
    </reaction>
</comment>
<dbReference type="GO" id="GO:0008892">
    <property type="term" value="F:guanine deaminase activity"/>
    <property type="evidence" value="ECO:0007669"/>
    <property type="project" value="UniProtKB-UniRule"/>
</dbReference>
<dbReference type="PANTHER" id="PTHR11271">
    <property type="entry name" value="GUANINE DEAMINASE"/>
    <property type="match status" value="1"/>
</dbReference>
<dbReference type="InterPro" id="IPR006680">
    <property type="entry name" value="Amidohydro-rel"/>
</dbReference>
<dbReference type="GO" id="GO:0008270">
    <property type="term" value="F:zinc ion binding"/>
    <property type="evidence" value="ECO:0007669"/>
    <property type="project" value="UniProtKB-UniRule"/>
</dbReference>
<dbReference type="InterPro" id="IPR051607">
    <property type="entry name" value="Metallo-dep_hydrolases"/>
</dbReference>
<dbReference type="GO" id="GO:0006147">
    <property type="term" value="P:guanine catabolic process"/>
    <property type="evidence" value="ECO:0007669"/>
    <property type="project" value="UniProtKB-UniRule"/>
</dbReference>
<evidence type="ECO:0000256" key="9">
    <source>
        <dbReference type="ARBA" id="ARBA00022833"/>
    </source>
</evidence>
<evidence type="ECO:0000256" key="4">
    <source>
        <dbReference type="ARBA" id="ARBA00012781"/>
    </source>
</evidence>
<keyword evidence="7 12" id="KW-0479">Metal-binding</keyword>